<reference evidence="5" key="3">
    <citation type="submission" date="2025-08" db="UniProtKB">
        <authorList>
            <consortium name="Ensembl"/>
        </authorList>
    </citation>
    <scope>IDENTIFICATION</scope>
    <source>
        <strain evidence="5">HNI</strain>
    </source>
</reference>
<comment type="similarity">
    <text evidence="1">Belongs to the DNAI7 family.</text>
</comment>
<evidence type="ECO:0000256" key="2">
    <source>
        <dbReference type="ARBA" id="ARBA00024414"/>
    </source>
</evidence>
<feature type="domain" description="IC97/Casc1 N-terminal" evidence="4">
    <location>
        <begin position="22"/>
        <end position="201"/>
    </location>
</feature>
<reference evidence="5 6" key="2">
    <citation type="submission" date="2017-04" db="EMBL/GenBank/DDBJ databases">
        <title>CpG methylation of centromeres and impact of large insertions on vertebrate speciation.</title>
        <authorList>
            <person name="Ichikawa K."/>
            <person name="Yoshimura J."/>
            <person name="Morishita S."/>
        </authorList>
    </citation>
    <scope>NUCLEOTIDE SEQUENCE</scope>
    <source>
        <strain evidence="5 6">HNI</strain>
    </source>
</reference>
<dbReference type="Proteomes" id="UP000265180">
    <property type="component" value="Chromosome 23"/>
</dbReference>
<dbReference type="Pfam" id="PF15927">
    <property type="entry name" value="Casc1_N"/>
    <property type="match status" value="1"/>
</dbReference>
<reference evidence="5" key="4">
    <citation type="submission" date="2025-09" db="UniProtKB">
        <authorList>
            <consortium name="Ensembl"/>
        </authorList>
    </citation>
    <scope>IDENTIFICATION</scope>
    <source>
        <strain evidence="5">HNI</strain>
    </source>
</reference>
<dbReference type="PRINTS" id="PR02043">
    <property type="entry name" value="CANCERSCCP1"/>
</dbReference>
<feature type="compositionally biased region" description="Basic residues" evidence="3">
    <location>
        <begin position="1"/>
        <end position="13"/>
    </location>
</feature>
<dbReference type="InterPro" id="IPR031826">
    <property type="entry name" value="IC97/Casc1_N"/>
</dbReference>
<dbReference type="Ensembl" id="ENSORLT00020006600.1">
    <property type="protein sequence ID" value="ENSORLP00020024578.1"/>
    <property type="gene ID" value="ENSORLG00020006125.1"/>
</dbReference>
<evidence type="ECO:0000256" key="1">
    <source>
        <dbReference type="ARBA" id="ARBA00024332"/>
    </source>
</evidence>
<organism evidence="5 6">
    <name type="scientific">Oryzias latipes</name>
    <name type="common">Japanese rice fish</name>
    <name type="synonym">Japanese killifish</name>
    <dbReference type="NCBI Taxonomy" id="8090"/>
    <lineage>
        <taxon>Eukaryota</taxon>
        <taxon>Metazoa</taxon>
        <taxon>Chordata</taxon>
        <taxon>Craniata</taxon>
        <taxon>Vertebrata</taxon>
        <taxon>Euteleostomi</taxon>
        <taxon>Actinopterygii</taxon>
        <taxon>Neopterygii</taxon>
        <taxon>Teleostei</taxon>
        <taxon>Neoteleostei</taxon>
        <taxon>Acanthomorphata</taxon>
        <taxon>Ovalentaria</taxon>
        <taxon>Atherinomorphae</taxon>
        <taxon>Beloniformes</taxon>
        <taxon>Adrianichthyidae</taxon>
        <taxon>Oryziinae</taxon>
        <taxon>Oryzias</taxon>
    </lineage>
</organism>
<proteinExistence type="inferred from homology"/>
<name>A0A3P9LV89_ORYLA</name>
<evidence type="ECO:0000313" key="5">
    <source>
        <dbReference type="Ensembl" id="ENSORLP00020024578.1"/>
    </source>
</evidence>
<protein>
    <recommendedName>
        <fullName evidence="2">Dynein axonemal intermediate chain 7</fullName>
    </recommendedName>
</protein>
<sequence>SSKKGHKLTKAQRARQQQEEEERKLREEEARLQAERQEQERLRREQKEREVRRLELKDEERRDGELEELRLLLQENQEKWERYMRCDGTPDPTERRHVNTYISMWRDDPEVNITQVLQQCSCALLTEELEVLLEEVSDPEEEEKLQESFVNLQEIIHLKLNLAAEEILKAANKNIDPETENMQTEIMDDNVTLCLWANLRKRIFKGFHFEKAGLSFELPKCLAVKDIAIGILHTRYDHLSMGSDDVVDLLKYSPLGGVFYYGVFHLPPQVHLLSHWEVREIVDSGLKAFPYTAETSSSDDSEAPSDPHVGVSVTLPDWARFLKTPKVALWDAATRWVGGVMDLTYQEAETKVSFRMPSFRPFVLMQETYANLPFQSWELRPLSDNSALFSISGALLHLSITENLCMLQSDQRKGLAHILGRWMSRAALQRAMTKAGLHIFVNEHTHRYVHTCRKNPTTEHAAYQQMALLASACAFSWSKWNTQCGDEHLVMQVCEHLPPTAVPAGRWSLYLLGPQRVQRLEATEDSEAFSLDHHPDSEFHSTLVHMLRDTMSPDGAARTRESGYRFVEAVQSLL</sequence>
<dbReference type="InterPro" id="IPR023247">
    <property type="entry name" value="IC97/Dnai7-like"/>
</dbReference>
<dbReference type="PANTHER" id="PTHR20929">
    <property type="entry name" value="LUNG ADENOMA SUSCEPTIBILITY 1-RELATED"/>
    <property type="match status" value="1"/>
</dbReference>
<feature type="compositionally biased region" description="Basic and acidic residues" evidence="3">
    <location>
        <begin position="16"/>
        <end position="26"/>
    </location>
</feature>
<evidence type="ECO:0000259" key="4">
    <source>
        <dbReference type="Pfam" id="PF15927"/>
    </source>
</evidence>
<accession>A0A3P9LV89</accession>
<reference key="1">
    <citation type="journal article" date="2007" name="Nature">
        <title>The medaka draft genome and insights into vertebrate genome evolution.</title>
        <authorList>
            <person name="Kasahara M."/>
            <person name="Naruse K."/>
            <person name="Sasaki S."/>
            <person name="Nakatani Y."/>
            <person name="Qu W."/>
            <person name="Ahsan B."/>
            <person name="Yamada T."/>
            <person name="Nagayasu Y."/>
            <person name="Doi K."/>
            <person name="Kasai Y."/>
            <person name="Jindo T."/>
            <person name="Kobayashi D."/>
            <person name="Shimada A."/>
            <person name="Toyoda A."/>
            <person name="Kuroki Y."/>
            <person name="Fujiyama A."/>
            <person name="Sasaki T."/>
            <person name="Shimizu A."/>
            <person name="Asakawa S."/>
            <person name="Shimizu N."/>
            <person name="Hashimoto S."/>
            <person name="Yang J."/>
            <person name="Lee Y."/>
            <person name="Matsushima K."/>
            <person name="Sugano S."/>
            <person name="Sakaizumi M."/>
            <person name="Narita T."/>
            <person name="Ohishi K."/>
            <person name="Haga S."/>
            <person name="Ohta F."/>
            <person name="Nomoto H."/>
            <person name="Nogata K."/>
            <person name="Morishita T."/>
            <person name="Endo T."/>
            <person name="Shin-I T."/>
            <person name="Takeda H."/>
            <person name="Morishita S."/>
            <person name="Kohara Y."/>
        </authorList>
    </citation>
    <scope>NUCLEOTIDE SEQUENCE [LARGE SCALE GENOMIC DNA]</scope>
    <source>
        <strain>Hd-rR</strain>
    </source>
</reference>
<evidence type="ECO:0000256" key="3">
    <source>
        <dbReference type="SAM" id="MobiDB-lite"/>
    </source>
</evidence>
<feature type="region of interest" description="Disordered" evidence="3">
    <location>
        <begin position="1"/>
        <end position="26"/>
    </location>
</feature>
<dbReference type="PANTHER" id="PTHR20929:SF11">
    <property type="entry name" value="DYNEIN AXONEMAL INTERMEDIATE CHAIN 7"/>
    <property type="match status" value="1"/>
</dbReference>
<evidence type="ECO:0000313" key="6">
    <source>
        <dbReference type="Proteomes" id="UP000265180"/>
    </source>
</evidence>
<dbReference type="AlphaFoldDB" id="A0A3P9LV89"/>